<feature type="transmembrane region" description="Helical" evidence="1">
    <location>
        <begin position="104"/>
        <end position="126"/>
    </location>
</feature>
<proteinExistence type="predicted"/>
<organism evidence="2 3">
    <name type="scientific">Nonomuraea maheshkhaliensis</name>
    <dbReference type="NCBI Taxonomy" id="419590"/>
    <lineage>
        <taxon>Bacteria</taxon>
        <taxon>Bacillati</taxon>
        <taxon>Actinomycetota</taxon>
        <taxon>Actinomycetes</taxon>
        <taxon>Streptosporangiales</taxon>
        <taxon>Streptosporangiaceae</taxon>
        <taxon>Nonomuraea</taxon>
    </lineage>
</organism>
<evidence type="ECO:0000256" key="1">
    <source>
        <dbReference type="SAM" id="Phobius"/>
    </source>
</evidence>
<reference evidence="3" key="1">
    <citation type="journal article" date="2019" name="Int. J. Syst. Evol. Microbiol.">
        <title>The Global Catalogue of Microorganisms (GCM) 10K type strain sequencing project: providing services to taxonomists for standard genome sequencing and annotation.</title>
        <authorList>
            <consortium name="The Broad Institute Genomics Platform"/>
            <consortium name="The Broad Institute Genome Sequencing Center for Infectious Disease"/>
            <person name="Wu L."/>
            <person name="Ma J."/>
        </authorList>
    </citation>
    <scope>NUCLEOTIDE SEQUENCE [LARGE SCALE GENOMIC DNA]</scope>
    <source>
        <strain evidence="3">JCM 13929</strain>
    </source>
</reference>
<dbReference type="EMBL" id="BAAAMU010000012">
    <property type="protein sequence ID" value="GAA1624972.1"/>
    <property type="molecule type" value="Genomic_DNA"/>
</dbReference>
<keyword evidence="1" id="KW-0812">Transmembrane</keyword>
<accession>A0ABP4QW14</accession>
<gene>
    <name evidence="2" type="ORF">GCM10009733_022060</name>
</gene>
<name>A0ABP4QW14_9ACTN</name>
<feature type="transmembrane region" description="Helical" evidence="1">
    <location>
        <begin position="79"/>
        <end position="98"/>
    </location>
</feature>
<keyword evidence="1" id="KW-1133">Transmembrane helix</keyword>
<feature type="transmembrane region" description="Helical" evidence="1">
    <location>
        <begin position="12"/>
        <end position="35"/>
    </location>
</feature>
<dbReference type="Proteomes" id="UP001500064">
    <property type="component" value="Unassembled WGS sequence"/>
</dbReference>
<sequence length="151" mass="15491">MTSSNSVPRPRGWIVWSLRVTATGHLAGVLVQAALAGLFVTGDVDLLAWHRDNAGYTHALLYLQLVAAVLLWRPGRGPGWPALAGVGLVALETAQVGLGQARIIAGHFPLGMAIFGLSAVFTAWAWRAFRRSAPAGAGGAAGGRSDAGGGA</sequence>
<comment type="caution">
    <text evidence="2">The sequence shown here is derived from an EMBL/GenBank/DDBJ whole genome shotgun (WGS) entry which is preliminary data.</text>
</comment>
<feature type="transmembrane region" description="Helical" evidence="1">
    <location>
        <begin position="55"/>
        <end position="72"/>
    </location>
</feature>
<evidence type="ECO:0000313" key="3">
    <source>
        <dbReference type="Proteomes" id="UP001500064"/>
    </source>
</evidence>
<keyword evidence="1" id="KW-0472">Membrane</keyword>
<dbReference type="RefSeq" id="WP_346103725.1">
    <property type="nucleotide sequence ID" value="NZ_BAAAMU010000012.1"/>
</dbReference>
<keyword evidence="3" id="KW-1185">Reference proteome</keyword>
<protein>
    <recommendedName>
        <fullName evidence="4">DUF423 domain-containing protein</fullName>
    </recommendedName>
</protein>
<evidence type="ECO:0000313" key="2">
    <source>
        <dbReference type="EMBL" id="GAA1624972.1"/>
    </source>
</evidence>
<evidence type="ECO:0008006" key="4">
    <source>
        <dbReference type="Google" id="ProtNLM"/>
    </source>
</evidence>